<dbReference type="OrthoDB" id="160926at2"/>
<dbReference type="CDD" id="cd16376">
    <property type="entry name" value="Avd_like"/>
    <property type="match status" value="1"/>
</dbReference>
<evidence type="ECO:0000313" key="2">
    <source>
        <dbReference type="EMBL" id="PDW03739.1"/>
    </source>
</evidence>
<protein>
    <recommendedName>
        <fullName evidence="1">bAvd-like domain-containing protein</fullName>
    </recommendedName>
</protein>
<gene>
    <name evidence="2" type="ORF">CJ255_07090</name>
</gene>
<name>A0A2A6RLI2_9CHLR</name>
<dbReference type="RefSeq" id="WP_097643392.1">
    <property type="nucleotide sequence ID" value="NZ_NQWI01000022.1"/>
</dbReference>
<dbReference type="Pfam" id="PF22296">
    <property type="entry name" value="bAvd"/>
    <property type="match status" value="1"/>
</dbReference>
<dbReference type="InterPro" id="IPR036583">
    <property type="entry name" value="23S_rRNA_IVS_sf"/>
</dbReference>
<dbReference type="EMBL" id="NQWI01000022">
    <property type="protein sequence ID" value="PDW03739.1"/>
    <property type="molecule type" value="Genomic_DNA"/>
</dbReference>
<dbReference type="NCBIfam" id="NF033474">
    <property type="entry name" value="DivGenRetAVD"/>
    <property type="match status" value="1"/>
</dbReference>
<evidence type="ECO:0000313" key="3">
    <source>
        <dbReference type="Proteomes" id="UP000220527"/>
    </source>
</evidence>
<dbReference type="InterPro" id="IPR055360">
    <property type="entry name" value="bAvd"/>
</dbReference>
<sequence>MSAPARQSPIFVRTYDLLQWLLPHTSGWPRKYRFTLTQELIRAAMRFQERILEATLTGETAKRLEQADVELQKVRLYLRLGYDLQLIAPKQYAHVSELLGHVGRLLGAWRSKGGVTPS</sequence>
<feature type="domain" description="bAvd-like" evidence="1">
    <location>
        <begin position="13"/>
        <end position="111"/>
    </location>
</feature>
<comment type="caution">
    <text evidence="2">The sequence shown here is derived from an EMBL/GenBank/DDBJ whole genome shotgun (WGS) entry which is preliminary data.</text>
</comment>
<dbReference type="Proteomes" id="UP000220527">
    <property type="component" value="Unassembled WGS sequence"/>
</dbReference>
<evidence type="ECO:0000259" key="1">
    <source>
        <dbReference type="Pfam" id="PF22296"/>
    </source>
</evidence>
<dbReference type="AlphaFoldDB" id="A0A2A6RLI2"/>
<dbReference type="SUPFAM" id="SSF158446">
    <property type="entry name" value="IVS-encoded protein-like"/>
    <property type="match status" value="1"/>
</dbReference>
<accession>A0A2A6RLI2</accession>
<dbReference type="Gene3D" id="1.20.1440.60">
    <property type="entry name" value="23S rRNA-intervening sequence"/>
    <property type="match status" value="1"/>
</dbReference>
<organism evidence="2 3">
    <name type="scientific">Candidatus Viridilinea mediisalina</name>
    <dbReference type="NCBI Taxonomy" id="2024553"/>
    <lineage>
        <taxon>Bacteria</taxon>
        <taxon>Bacillati</taxon>
        <taxon>Chloroflexota</taxon>
        <taxon>Chloroflexia</taxon>
        <taxon>Chloroflexales</taxon>
        <taxon>Chloroflexineae</taxon>
        <taxon>Oscillochloridaceae</taxon>
        <taxon>Candidatus Viridilinea</taxon>
    </lineage>
</organism>
<proteinExistence type="predicted"/>
<reference evidence="3" key="1">
    <citation type="submission" date="2017-08" db="EMBL/GenBank/DDBJ databases">
        <authorList>
            <person name="Grouzdev D.S."/>
            <person name="Gaisin V.A."/>
            <person name="Rysina M.S."/>
            <person name="Gorlenko V.M."/>
        </authorList>
    </citation>
    <scope>NUCLEOTIDE SEQUENCE [LARGE SCALE GENOMIC DNA]</scope>
    <source>
        <strain evidence="3">Kir15-3F</strain>
    </source>
</reference>
<keyword evidence="3" id="KW-1185">Reference proteome</keyword>